<evidence type="ECO:0000313" key="2">
    <source>
        <dbReference type="Proteomes" id="UP000218334"/>
    </source>
</evidence>
<accession>A0A2H3B6D6</accession>
<reference evidence="2" key="1">
    <citation type="journal article" date="2017" name="Nat. Ecol. Evol.">
        <title>Genome expansion and lineage-specific genetic innovations in the forest pathogenic fungi Armillaria.</title>
        <authorList>
            <person name="Sipos G."/>
            <person name="Prasanna A.N."/>
            <person name="Walter M.C."/>
            <person name="O'Connor E."/>
            <person name="Balint B."/>
            <person name="Krizsan K."/>
            <person name="Kiss B."/>
            <person name="Hess J."/>
            <person name="Varga T."/>
            <person name="Slot J."/>
            <person name="Riley R."/>
            <person name="Boka B."/>
            <person name="Rigling D."/>
            <person name="Barry K."/>
            <person name="Lee J."/>
            <person name="Mihaltcheva S."/>
            <person name="LaButti K."/>
            <person name="Lipzen A."/>
            <person name="Waldron R."/>
            <person name="Moloney N.M."/>
            <person name="Sperisen C."/>
            <person name="Kredics L."/>
            <person name="Vagvoelgyi C."/>
            <person name="Patrignani A."/>
            <person name="Fitzpatrick D."/>
            <person name="Nagy I."/>
            <person name="Doyle S."/>
            <person name="Anderson J.B."/>
            <person name="Grigoriev I.V."/>
            <person name="Gueldener U."/>
            <person name="Muensterkoetter M."/>
            <person name="Nagy L.G."/>
        </authorList>
    </citation>
    <scope>NUCLEOTIDE SEQUENCE [LARGE SCALE GENOMIC DNA]</scope>
    <source>
        <strain evidence="2">28-4</strain>
    </source>
</reference>
<sequence>MALNTLISNLPLLGQPFTHPNFTEISLNSAVPSIMGDTGEWDEEDVNYTILKEDAEMVVECTLKNVEHFFTTVFRHTSITCLRGGVHLAPMKGDRYTISPALSIRGAGSPLPSCENSGTASEIVVVPARERLGKLDLLLILGIKNQIPLRLYGDIYCAEWYGNGAIVRILLATSEYVVFNAEFENEGYHHPPFQVTFVARAKLFHLPPLRRCQQLLDQFGHKLRPWQRPKLEMVRMDIEEAMQRELNRYIPYFKALLYGQLTTLA</sequence>
<dbReference type="Proteomes" id="UP000218334">
    <property type="component" value="Unassembled WGS sequence"/>
</dbReference>
<dbReference type="EMBL" id="KZ293465">
    <property type="protein sequence ID" value="PBK62592.1"/>
    <property type="molecule type" value="Genomic_DNA"/>
</dbReference>
<protein>
    <submittedName>
        <fullName evidence="1">Uncharacterized protein</fullName>
    </submittedName>
</protein>
<evidence type="ECO:0000313" key="1">
    <source>
        <dbReference type="EMBL" id="PBK62592.1"/>
    </source>
</evidence>
<organism evidence="1 2">
    <name type="scientific">Armillaria solidipes</name>
    <dbReference type="NCBI Taxonomy" id="1076256"/>
    <lineage>
        <taxon>Eukaryota</taxon>
        <taxon>Fungi</taxon>
        <taxon>Dikarya</taxon>
        <taxon>Basidiomycota</taxon>
        <taxon>Agaricomycotina</taxon>
        <taxon>Agaricomycetes</taxon>
        <taxon>Agaricomycetidae</taxon>
        <taxon>Agaricales</taxon>
        <taxon>Marasmiineae</taxon>
        <taxon>Physalacriaceae</taxon>
        <taxon>Armillaria</taxon>
    </lineage>
</organism>
<keyword evidence="2" id="KW-1185">Reference proteome</keyword>
<proteinExistence type="predicted"/>
<gene>
    <name evidence="1" type="ORF">ARMSODRAFT_980636</name>
</gene>
<dbReference type="AlphaFoldDB" id="A0A2H3B6D6"/>
<name>A0A2H3B6D6_9AGAR</name>